<evidence type="ECO:0000256" key="4">
    <source>
        <dbReference type="ARBA" id="ARBA00022519"/>
    </source>
</evidence>
<evidence type="ECO:0000259" key="11">
    <source>
        <dbReference type="Pfam" id="PF06808"/>
    </source>
</evidence>
<feature type="transmembrane region" description="Helical" evidence="9">
    <location>
        <begin position="75"/>
        <end position="97"/>
    </location>
</feature>
<keyword evidence="6 9" id="KW-1133">Transmembrane helix</keyword>
<dbReference type="GO" id="GO:0005886">
    <property type="term" value="C:plasma membrane"/>
    <property type="evidence" value="ECO:0007669"/>
    <property type="project" value="UniProtKB-SubCell"/>
</dbReference>
<evidence type="ECO:0000256" key="2">
    <source>
        <dbReference type="ARBA" id="ARBA00022448"/>
    </source>
</evidence>
<feature type="transmembrane region" description="Helical" evidence="9">
    <location>
        <begin position="162"/>
        <end position="183"/>
    </location>
</feature>
<evidence type="ECO:0000256" key="6">
    <source>
        <dbReference type="ARBA" id="ARBA00022989"/>
    </source>
</evidence>
<name>A0A934MDF3_9HYPH</name>
<dbReference type="NCBIfam" id="TIGR00786">
    <property type="entry name" value="dctM"/>
    <property type="match status" value="1"/>
</dbReference>
<feature type="domain" description="TRAP C4-dicarboxylate transport system permease DctM subunit" evidence="11">
    <location>
        <begin position="257"/>
        <end position="684"/>
    </location>
</feature>
<dbReference type="Proteomes" id="UP000609531">
    <property type="component" value="Unassembled WGS sequence"/>
</dbReference>
<feature type="transmembrane region" description="Helical" evidence="9">
    <location>
        <begin position="562"/>
        <end position="584"/>
    </location>
</feature>
<feature type="domain" description="Tripartite ATP-independent periplasmic transporters DctQ component" evidence="10">
    <location>
        <begin position="56"/>
        <end position="188"/>
    </location>
</feature>
<keyword evidence="13" id="KW-1185">Reference proteome</keyword>
<feature type="transmembrane region" description="Helical" evidence="9">
    <location>
        <begin position="621"/>
        <end position="640"/>
    </location>
</feature>
<feature type="transmembrane region" description="Helical" evidence="9">
    <location>
        <begin position="422"/>
        <end position="442"/>
    </location>
</feature>
<feature type="transmembrane region" description="Helical" evidence="9">
    <location>
        <begin position="517"/>
        <end position="550"/>
    </location>
</feature>
<comment type="subcellular location">
    <subcellularLocation>
        <location evidence="1 8">Cell inner membrane</location>
        <topology evidence="1 8">Multi-pass membrane protein</topology>
    </subcellularLocation>
</comment>
<evidence type="ECO:0000256" key="3">
    <source>
        <dbReference type="ARBA" id="ARBA00022475"/>
    </source>
</evidence>
<keyword evidence="7 9" id="KW-0472">Membrane</keyword>
<feature type="transmembrane region" description="Helical" evidence="9">
    <location>
        <begin position="246"/>
        <end position="265"/>
    </location>
</feature>
<feature type="transmembrane region" description="Helical" evidence="9">
    <location>
        <begin position="43"/>
        <end position="69"/>
    </location>
</feature>
<comment type="caution">
    <text evidence="12">The sequence shown here is derived from an EMBL/GenBank/DDBJ whole genome shotgun (WGS) entry which is preliminary data.</text>
</comment>
<keyword evidence="3" id="KW-1003">Cell membrane</keyword>
<feature type="transmembrane region" description="Helical" evidence="9">
    <location>
        <begin position="195"/>
        <end position="215"/>
    </location>
</feature>
<evidence type="ECO:0000313" key="12">
    <source>
        <dbReference type="EMBL" id="MBJ3776292.1"/>
    </source>
</evidence>
<gene>
    <name evidence="12" type="ORF">JCR33_11365</name>
</gene>
<keyword evidence="2 8" id="KW-0813">Transport</keyword>
<feature type="transmembrane region" description="Helical" evidence="9">
    <location>
        <begin position="660"/>
        <end position="688"/>
    </location>
</feature>
<protein>
    <submittedName>
        <fullName evidence="12">TRAP transporter large permease subunit</fullName>
    </submittedName>
</protein>
<evidence type="ECO:0000256" key="7">
    <source>
        <dbReference type="ARBA" id="ARBA00023136"/>
    </source>
</evidence>
<evidence type="ECO:0000256" key="1">
    <source>
        <dbReference type="ARBA" id="ARBA00004429"/>
    </source>
</evidence>
<dbReference type="GO" id="GO:0022857">
    <property type="term" value="F:transmembrane transporter activity"/>
    <property type="evidence" value="ECO:0007669"/>
    <property type="project" value="UniProtKB-UniRule"/>
</dbReference>
<evidence type="ECO:0000256" key="5">
    <source>
        <dbReference type="ARBA" id="ARBA00022692"/>
    </source>
</evidence>
<evidence type="ECO:0000313" key="13">
    <source>
        <dbReference type="Proteomes" id="UP000609531"/>
    </source>
</evidence>
<feature type="transmembrane region" description="Helical" evidence="9">
    <location>
        <begin position="117"/>
        <end position="135"/>
    </location>
</feature>
<dbReference type="EMBL" id="JAEKJA010000007">
    <property type="protein sequence ID" value="MBJ3776292.1"/>
    <property type="molecule type" value="Genomic_DNA"/>
</dbReference>
<sequence>MATDTQQRIDRDTDVEIAGDDPIHAEGTLPFDRYGPVDHVSHFSGIAVSVLYMVAAGVTLYEVFARYLFNAPTLWAFEVVMVLCATTWMLSSGYITLKQRHIGITVFHVMASERTRWWLDTFAMIVGIVALYMLLSDASLRAYISISQLEKTGSAFNSPMPMVLKSLLVLGGFLYLTQLLVNLHRHLRLPLSRLVVKLVAAFMLIYFLAAALTAIMGEASVFGTVSGFFSDIAAALDPSRALNMRAYDLGTISVIMVILLVALMMTGMPLGIVTLIVSVIMAIAFFGPRGLYLVSTNAAGLLEHYTLVAIPFFVLMASILERAGIAEDLFDAMSIFSGNLRGGVAVQTVIVAVILAAMSGVMGGEIVMLGLVALPQMFRLGYDRKLTIGLICASGALATLIPPSIIMIVYGLSAEVGIGDLFMAGAIPGIMLALFYAGYVLLRVNLNPKMAPTAAEVAEITGHKGGLSRARMTAVILCIILIAAVMGSIYGGVASVTEAAAVGCLGSLVVAAVRNQFRWSVISAALLGSMTTVGTIIWLILGAVSFVGIFNLVGGGDFMRSLFLDLGLPAIGTILVMMAILVVLGTFMEWIAIVFITVPVFAPVVETLAPDLGLTVDQAKVWFGILFVMNIQIYFLSPPFGPACFWLKSVAPRDVTLQEIFLSVLPFIVLQIIGLALVMIFPQIALWLPAALS</sequence>
<dbReference type="InterPro" id="IPR055348">
    <property type="entry name" value="DctQ"/>
</dbReference>
<evidence type="ECO:0000259" key="10">
    <source>
        <dbReference type="Pfam" id="PF04290"/>
    </source>
</evidence>
<dbReference type="InterPro" id="IPR004681">
    <property type="entry name" value="TRAP_DctM"/>
</dbReference>
<proteinExistence type="predicted"/>
<feature type="transmembrane region" description="Helical" evidence="9">
    <location>
        <begin position="345"/>
        <end position="374"/>
    </location>
</feature>
<organism evidence="12 13">
    <name type="scientific">Acuticoccus mangrovi</name>
    <dbReference type="NCBI Taxonomy" id="2796142"/>
    <lineage>
        <taxon>Bacteria</taxon>
        <taxon>Pseudomonadati</taxon>
        <taxon>Pseudomonadota</taxon>
        <taxon>Alphaproteobacteria</taxon>
        <taxon>Hyphomicrobiales</taxon>
        <taxon>Amorphaceae</taxon>
        <taxon>Acuticoccus</taxon>
    </lineage>
</organism>
<feature type="transmembrane region" description="Helical" evidence="9">
    <location>
        <begin position="304"/>
        <end position="325"/>
    </location>
</feature>
<dbReference type="RefSeq" id="WP_198882161.1">
    <property type="nucleotide sequence ID" value="NZ_JAEKJA010000007.1"/>
</dbReference>
<reference evidence="12" key="1">
    <citation type="submission" date="2020-12" db="EMBL/GenBank/DDBJ databases">
        <title>Bacterial taxonomy.</title>
        <authorList>
            <person name="Pan X."/>
        </authorList>
    </citation>
    <scope>NUCLEOTIDE SEQUENCE</scope>
    <source>
        <strain evidence="12">B2012</strain>
    </source>
</reference>
<feature type="transmembrane region" description="Helical" evidence="9">
    <location>
        <begin position="474"/>
        <end position="497"/>
    </location>
</feature>
<keyword evidence="5 9" id="KW-0812">Transmembrane</keyword>
<evidence type="ECO:0000256" key="9">
    <source>
        <dbReference type="SAM" id="Phobius"/>
    </source>
</evidence>
<dbReference type="InterPro" id="IPR010656">
    <property type="entry name" value="DctM"/>
</dbReference>
<accession>A0A934MDF3</accession>
<dbReference type="Pfam" id="PF06808">
    <property type="entry name" value="DctM"/>
    <property type="match status" value="1"/>
</dbReference>
<evidence type="ECO:0000256" key="8">
    <source>
        <dbReference type="RuleBase" id="RU369079"/>
    </source>
</evidence>
<dbReference type="Pfam" id="PF04290">
    <property type="entry name" value="DctQ"/>
    <property type="match status" value="1"/>
</dbReference>
<dbReference type="PANTHER" id="PTHR33362:SF7">
    <property type="entry name" value="SLL1103 PROTEIN"/>
    <property type="match status" value="1"/>
</dbReference>
<feature type="transmembrane region" description="Helical" evidence="9">
    <location>
        <begin position="590"/>
        <end position="609"/>
    </location>
</feature>
<dbReference type="PANTHER" id="PTHR33362">
    <property type="entry name" value="SIALIC ACID TRAP TRANSPORTER PERMEASE PROTEIN SIAT-RELATED"/>
    <property type="match status" value="1"/>
</dbReference>
<dbReference type="AlphaFoldDB" id="A0A934MDF3"/>
<feature type="transmembrane region" description="Helical" evidence="9">
    <location>
        <begin position="386"/>
        <end position="410"/>
    </location>
</feature>
<keyword evidence="4 8" id="KW-0997">Cell inner membrane</keyword>
<comment type="function">
    <text evidence="8">Part of the tripartite ATP-independent periplasmic (TRAP) transport system.</text>
</comment>